<proteinExistence type="predicted"/>
<accession>A0ABR2LYG5</accession>
<name>A0ABR2LYG5_9ASPA</name>
<evidence type="ECO:0000313" key="2">
    <source>
        <dbReference type="Proteomes" id="UP001412067"/>
    </source>
</evidence>
<reference evidence="1 2" key="1">
    <citation type="journal article" date="2022" name="Nat. Plants">
        <title>Genomes of leafy and leafless Platanthera orchids illuminate the evolution of mycoheterotrophy.</title>
        <authorList>
            <person name="Li M.H."/>
            <person name="Liu K.W."/>
            <person name="Li Z."/>
            <person name="Lu H.C."/>
            <person name="Ye Q.L."/>
            <person name="Zhang D."/>
            <person name="Wang J.Y."/>
            <person name="Li Y.F."/>
            <person name="Zhong Z.M."/>
            <person name="Liu X."/>
            <person name="Yu X."/>
            <person name="Liu D.K."/>
            <person name="Tu X.D."/>
            <person name="Liu B."/>
            <person name="Hao Y."/>
            <person name="Liao X.Y."/>
            <person name="Jiang Y.T."/>
            <person name="Sun W.H."/>
            <person name="Chen J."/>
            <person name="Chen Y.Q."/>
            <person name="Ai Y."/>
            <person name="Zhai J.W."/>
            <person name="Wu S.S."/>
            <person name="Zhou Z."/>
            <person name="Hsiao Y.Y."/>
            <person name="Wu W.L."/>
            <person name="Chen Y.Y."/>
            <person name="Lin Y.F."/>
            <person name="Hsu J.L."/>
            <person name="Li C.Y."/>
            <person name="Wang Z.W."/>
            <person name="Zhao X."/>
            <person name="Zhong W.Y."/>
            <person name="Ma X.K."/>
            <person name="Ma L."/>
            <person name="Huang J."/>
            <person name="Chen G.Z."/>
            <person name="Huang M.Z."/>
            <person name="Huang L."/>
            <person name="Peng D.H."/>
            <person name="Luo Y.B."/>
            <person name="Zou S.Q."/>
            <person name="Chen S.P."/>
            <person name="Lan S."/>
            <person name="Tsai W.C."/>
            <person name="Van de Peer Y."/>
            <person name="Liu Z.J."/>
        </authorList>
    </citation>
    <scope>NUCLEOTIDE SEQUENCE [LARGE SCALE GENOMIC DNA]</scope>
    <source>
        <strain evidence="1">Lor288</strain>
    </source>
</reference>
<gene>
    <name evidence="1" type="ORF">KSP40_PGU003202</name>
</gene>
<keyword evidence="2" id="KW-1185">Reference proteome</keyword>
<dbReference type="Proteomes" id="UP001412067">
    <property type="component" value="Unassembled WGS sequence"/>
</dbReference>
<evidence type="ECO:0000313" key="1">
    <source>
        <dbReference type="EMBL" id="KAK8953271.1"/>
    </source>
</evidence>
<comment type="caution">
    <text evidence="1">The sequence shown here is derived from an EMBL/GenBank/DDBJ whole genome shotgun (WGS) entry which is preliminary data.</text>
</comment>
<protein>
    <submittedName>
        <fullName evidence="1">Uncharacterized protein</fullName>
    </submittedName>
</protein>
<dbReference type="EMBL" id="JBBWWR010000014">
    <property type="protein sequence ID" value="KAK8953271.1"/>
    <property type="molecule type" value="Genomic_DNA"/>
</dbReference>
<sequence>MGFRVSSVKKMAWGLGQVCHVKEGLCAGIVRLPSPLTARCPRRHHHHRKHCVCHLPSPSALLREPPIFCQEILQVANNISHIKDRTPLLLAPIDYYVAHYLSPYPSVTMTDAISSSLATRGWRLFNFSGCGNASSGGSSTRG</sequence>
<organism evidence="1 2">
    <name type="scientific">Platanthera guangdongensis</name>
    <dbReference type="NCBI Taxonomy" id="2320717"/>
    <lineage>
        <taxon>Eukaryota</taxon>
        <taxon>Viridiplantae</taxon>
        <taxon>Streptophyta</taxon>
        <taxon>Embryophyta</taxon>
        <taxon>Tracheophyta</taxon>
        <taxon>Spermatophyta</taxon>
        <taxon>Magnoliopsida</taxon>
        <taxon>Liliopsida</taxon>
        <taxon>Asparagales</taxon>
        <taxon>Orchidaceae</taxon>
        <taxon>Orchidoideae</taxon>
        <taxon>Orchideae</taxon>
        <taxon>Orchidinae</taxon>
        <taxon>Platanthera</taxon>
    </lineage>
</organism>